<proteinExistence type="predicted"/>
<protein>
    <submittedName>
        <fullName evidence="1">Uncharacterized protein</fullName>
    </submittedName>
</protein>
<dbReference type="EMBL" id="BARV01027022">
    <property type="protein sequence ID" value="GAI46192.1"/>
    <property type="molecule type" value="Genomic_DNA"/>
</dbReference>
<sequence>TKNISKFIILKSEIMKKISKKEKEKLRNRHYKRDGKKCYYCGIKEEDFIRI</sequence>
<dbReference type="AlphaFoldDB" id="X1NQ86"/>
<gene>
    <name evidence="1" type="ORF">S06H3_43550</name>
</gene>
<feature type="non-terminal residue" evidence="1">
    <location>
        <position position="1"/>
    </location>
</feature>
<evidence type="ECO:0000313" key="1">
    <source>
        <dbReference type="EMBL" id="GAI46192.1"/>
    </source>
</evidence>
<name>X1NQ86_9ZZZZ</name>
<comment type="caution">
    <text evidence="1">The sequence shown here is derived from an EMBL/GenBank/DDBJ whole genome shotgun (WGS) entry which is preliminary data.</text>
</comment>
<reference evidence="1" key="1">
    <citation type="journal article" date="2014" name="Front. Microbiol.">
        <title>High frequency of phylogenetically diverse reductive dehalogenase-homologous genes in deep subseafloor sedimentary metagenomes.</title>
        <authorList>
            <person name="Kawai M."/>
            <person name="Futagami T."/>
            <person name="Toyoda A."/>
            <person name="Takaki Y."/>
            <person name="Nishi S."/>
            <person name="Hori S."/>
            <person name="Arai W."/>
            <person name="Tsubouchi T."/>
            <person name="Morono Y."/>
            <person name="Uchiyama I."/>
            <person name="Ito T."/>
            <person name="Fujiyama A."/>
            <person name="Inagaki F."/>
            <person name="Takami H."/>
        </authorList>
    </citation>
    <scope>NUCLEOTIDE SEQUENCE</scope>
    <source>
        <strain evidence="1">Expedition CK06-06</strain>
    </source>
</reference>
<accession>X1NQ86</accession>
<organism evidence="1">
    <name type="scientific">marine sediment metagenome</name>
    <dbReference type="NCBI Taxonomy" id="412755"/>
    <lineage>
        <taxon>unclassified sequences</taxon>
        <taxon>metagenomes</taxon>
        <taxon>ecological metagenomes</taxon>
    </lineage>
</organism>